<accession>A0AAV7MHG5</accession>
<dbReference type="Proteomes" id="UP001066276">
    <property type="component" value="Chromosome 10"/>
</dbReference>
<feature type="compositionally biased region" description="Low complexity" evidence="1">
    <location>
        <begin position="63"/>
        <end position="74"/>
    </location>
</feature>
<gene>
    <name evidence="2" type="ORF">NDU88_007244</name>
</gene>
<comment type="caution">
    <text evidence="2">The sequence shown here is derived from an EMBL/GenBank/DDBJ whole genome shotgun (WGS) entry which is preliminary data.</text>
</comment>
<name>A0AAV7MHG5_PLEWA</name>
<sequence>MLGVGGWEGGTVTTLQYSRCALCAARTDAQSWASGLAKKNSVRSKKRAAVGPRPLTRAVASTAARPGDAAGRRGVTALTQA</sequence>
<feature type="region of interest" description="Disordered" evidence="1">
    <location>
        <begin position="43"/>
        <end position="81"/>
    </location>
</feature>
<organism evidence="2 3">
    <name type="scientific">Pleurodeles waltl</name>
    <name type="common">Iberian ribbed newt</name>
    <dbReference type="NCBI Taxonomy" id="8319"/>
    <lineage>
        <taxon>Eukaryota</taxon>
        <taxon>Metazoa</taxon>
        <taxon>Chordata</taxon>
        <taxon>Craniata</taxon>
        <taxon>Vertebrata</taxon>
        <taxon>Euteleostomi</taxon>
        <taxon>Amphibia</taxon>
        <taxon>Batrachia</taxon>
        <taxon>Caudata</taxon>
        <taxon>Salamandroidea</taxon>
        <taxon>Salamandridae</taxon>
        <taxon>Pleurodelinae</taxon>
        <taxon>Pleurodeles</taxon>
    </lineage>
</organism>
<evidence type="ECO:0000256" key="1">
    <source>
        <dbReference type="SAM" id="MobiDB-lite"/>
    </source>
</evidence>
<proteinExistence type="predicted"/>
<protein>
    <submittedName>
        <fullName evidence="2">Uncharacterized protein</fullName>
    </submittedName>
</protein>
<evidence type="ECO:0000313" key="3">
    <source>
        <dbReference type="Proteomes" id="UP001066276"/>
    </source>
</evidence>
<reference evidence="2" key="1">
    <citation type="journal article" date="2022" name="bioRxiv">
        <title>Sequencing and chromosome-scale assembly of the giantPleurodeles waltlgenome.</title>
        <authorList>
            <person name="Brown T."/>
            <person name="Elewa A."/>
            <person name="Iarovenko S."/>
            <person name="Subramanian E."/>
            <person name="Araus A.J."/>
            <person name="Petzold A."/>
            <person name="Susuki M."/>
            <person name="Suzuki K.-i.T."/>
            <person name="Hayashi T."/>
            <person name="Toyoda A."/>
            <person name="Oliveira C."/>
            <person name="Osipova E."/>
            <person name="Leigh N.D."/>
            <person name="Simon A."/>
            <person name="Yun M.H."/>
        </authorList>
    </citation>
    <scope>NUCLEOTIDE SEQUENCE</scope>
    <source>
        <strain evidence="2">20211129_DDA</strain>
        <tissue evidence="2">Liver</tissue>
    </source>
</reference>
<dbReference type="AlphaFoldDB" id="A0AAV7MHG5"/>
<dbReference type="EMBL" id="JANPWB010000014">
    <property type="protein sequence ID" value="KAJ1102190.1"/>
    <property type="molecule type" value="Genomic_DNA"/>
</dbReference>
<evidence type="ECO:0000313" key="2">
    <source>
        <dbReference type="EMBL" id="KAJ1102190.1"/>
    </source>
</evidence>
<keyword evidence="3" id="KW-1185">Reference proteome</keyword>